<protein>
    <submittedName>
        <fullName evidence="4">Tail fiber domain-containing protein</fullName>
    </submittedName>
</protein>
<accession>A0ABY0IJL3</accession>
<dbReference type="Proteomes" id="UP000443582">
    <property type="component" value="Unassembled WGS sequence"/>
</dbReference>
<evidence type="ECO:0000313" key="5">
    <source>
        <dbReference type="Proteomes" id="UP000443582"/>
    </source>
</evidence>
<proteinExistence type="predicted"/>
<dbReference type="InterPro" id="IPR036388">
    <property type="entry name" value="WH-like_DNA-bd_sf"/>
</dbReference>
<feature type="coiled-coil region" evidence="1">
    <location>
        <begin position="1768"/>
        <end position="1798"/>
    </location>
</feature>
<keyword evidence="2" id="KW-0732">Signal</keyword>
<dbReference type="PROSITE" id="PS51688">
    <property type="entry name" value="ICA"/>
    <property type="match status" value="1"/>
</dbReference>
<keyword evidence="5" id="KW-1185">Reference proteome</keyword>
<reference evidence="5" key="1">
    <citation type="journal article" date="2019" name="Int. J. Syst. Evol. Microbiol.">
        <title>Halobacteriovorax valvorus sp. nov., a novel prokaryotic predator isolated from coastal seawater of China.</title>
        <authorList>
            <person name="Chen M.-X."/>
        </authorList>
    </citation>
    <scope>NUCLEOTIDE SEQUENCE [LARGE SCALE GENOMIC DNA]</scope>
    <source>
        <strain evidence="5">BL9</strain>
    </source>
</reference>
<dbReference type="InterPro" id="IPR008983">
    <property type="entry name" value="Tumour_necrosis_fac-like_dom"/>
</dbReference>
<organism evidence="4 5">
    <name type="scientific">Halobacteriovorax vibrionivorans</name>
    <dbReference type="NCBI Taxonomy" id="2152716"/>
    <lineage>
        <taxon>Bacteria</taxon>
        <taxon>Pseudomonadati</taxon>
        <taxon>Bdellovibrionota</taxon>
        <taxon>Bacteriovoracia</taxon>
        <taxon>Bacteriovoracales</taxon>
        <taxon>Halobacteriovoraceae</taxon>
        <taxon>Halobacteriovorax</taxon>
    </lineage>
</organism>
<evidence type="ECO:0000259" key="3">
    <source>
        <dbReference type="PROSITE" id="PS51688"/>
    </source>
</evidence>
<evidence type="ECO:0000256" key="2">
    <source>
        <dbReference type="SAM" id="SignalP"/>
    </source>
</evidence>
<dbReference type="Pfam" id="PF13884">
    <property type="entry name" value="Peptidase_S74"/>
    <property type="match status" value="1"/>
</dbReference>
<dbReference type="SUPFAM" id="SSF49842">
    <property type="entry name" value="TNF-like"/>
    <property type="match status" value="1"/>
</dbReference>
<feature type="signal peptide" evidence="2">
    <location>
        <begin position="1"/>
        <end position="26"/>
    </location>
</feature>
<dbReference type="InterPro" id="IPR030392">
    <property type="entry name" value="S74_ICA"/>
</dbReference>
<gene>
    <name evidence="4" type="ORF">DAY19_07455</name>
</gene>
<sequence>MLHVSRKLTFFLALCLSLVFSSNTLATKIGYSGRLVQADGTPISGTPNLQFDLYYSNDLATSLATQTLNSVPLSNGIYTVELDFPSLATLIANTPVSETLVIQVRDTTNTITFDYQNILATPLASYAVTAESIADAAVTPQSLDFVASCADNQILIKNGSQFDCINQTAALSIDSTLVNNAGTIGQATVGTAGTYTSVTVDTYGRVTSGSNPAPSVGSSEITDDSIVDADINSAANISWSKINAPTIDKTYVGLPNVLNVAQIPASDLDNSGTLDSATQVPSELAVKSYVDTTAQTIADAKVIDDMTGTQTTIAPSVNSVKNYVTAQTGAITSSQWITTGSDIYYNSGRVGIGVIAPSTAFHVSDSNWIIAYFEGDHATESSIHINNVNSVANNGWELGHRVSDGSFRISEQGLTHRMAILPGGNIGIGTSTPTEKLEVAGKVKGTELCIGTDCRGAWPTGNAGTVTSVTGGTGLTGGTITSSGTLAVDVGTTNGKIAQVGAGDKIADSIINYNPALDVALTGLDTSTASAALATDTVLQAFGKIQAQLNSHATAIAGNTITNSDDVAEGATNLYFNNTRAQTAAVVNSTAGSETTQAASVSSMKTYVTSQVGAINESQWTTTGSDIYYNSGSVGVGVTSPATQLHIGNPAVVGGYGALMLGNNIAGENHHIVHDNDGSFNIYSGVFGAGSKRFSIAADTTVTANGNFYVTTGNDICIDGGNCLSTAGTGAGTVTSITAGTGLTGGTITTSGTVAVDAGTGAGQIPQLDGSGRLPSSVETDPSVESFAKTTLPTCGAGQVLSSDGSSFSCVTDIDTDTDTNTTYTAGSGLTLSGTEFSIAAQAITDTQLAGLATSCANGEVLRTNGLGSFYCYDPLDLANNFYTSFGIGTTPDASAALDVSSTSKGFLPPRMTSVQRNAIASPAEGLVVYDTDIQGIYVYKGGAWRAVGDSVTGAGDAESYVEVSFSSGTQSGSGVINYTNESIDVNGEFDLSTDRFTPKQAGNYLVIIHTVANGMTTGGHHYASITKNGSGVIGSWTRSTSSSNADKNASAIVSMNGSTDYIEGRYSLSTGSVTNGTLRIIKLGGADNMGNHIASKNLDLATNKLVGNGGGTGLSIATDGAVTIDNDICIDGGNCLSSVLANESEIVTSNGANELVRLDGSGRIPAMDASQLTGMSTTQVSEGTNLYFTDTRAQTASVVNSTAGSETTQAASVSAMKNYVTTEIGGVNQSQWTTTGSDIYYNTGNVGLGITNPDGRLTISSTDQNLNFAADRDFPGTLQIHNPTTGVGVENNIVFSSNYTGSSTVINSSIASLQETTGSNADYGQASLIFRTSGNTVASLNSERMRIDGSGNVGIGTSTPTRKLSVAGSLGLEFTGTEYGYLGLQTSGPYTGLKLKSTAGNSLILASDDDDTKSLFLDTSGNVGIGTTSPGSTLHIAKNTGGRAAIIEDTGATSLTDSNPYLEFKGFNTNMGYVGFGSIGTDDIYLLNRLPSGKIQFGTNDQTGRMVIDEAGEVGIGTTSPSAPLHVKGGAGIMKLEATPTSDHVYLQLYADGDNPTTRSGWIGYGTSGTDVLSVTNEQGGQHISLAGTGSGYVGIGNKAPSNKLHVTGNIGATGWVGAGCEGSCSSDAYVINYADGRIRTYAGSGSACSKAGGSATFSCSSDRRLKHDIEDFNDGIETIMKLRPRTYVWNADQSEKLHYGFIAQEVQEAIPHAVTVDKEREDGEYLTLNQGEFTPYIINALQDLNNMIVANKEKYNLMSNGIESKVDENSRDIASLKEENEQIKAENQMLKDYLCSKDPQAPFCQ</sequence>
<feature type="chain" id="PRO_5046878389" evidence="2">
    <location>
        <begin position="27"/>
        <end position="1807"/>
    </location>
</feature>
<comment type="caution">
    <text evidence="4">The sequence shown here is derived from an EMBL/GenBank/DDBJ whole genome shotgun (WGS) entry which is preliminary data.</text>
</comment>
<dbReference type="EMBL" id="QDKL01000002">
    <property type="protein sequence ID" value="RZF21517.1"/>
    <property type="molecule type" value="Genomic_DNA"/>
</dbReference>
<dbReference type="Gene3D" id="2.60.120.40">
    <property type="match status" value="1"/>
</dbReference>
<keyword evidence="1" id="KW-0175">Coiled coil</keyword>
<name>A0ABY0IJL3_9BACT</name>
<evidence type="ECO:0000313" key="4">
    <source>
        <dbReference type="EMBL" id="RZF21517.1"/>
    </source>
</evidence>
<evidence type="ECO:0000256" key="1">
    <source>
        <dbReference type="SAM" id="Coils"/>
    </source>
</evidence>
<feature type="domain" description="Peptidase S74" evidence="3">
    <location>
        <begin position="1663"/>
        <end position="1757"/>
    </location>
</feature>
<dbReference type="Gene3D" id="1.10.10.10">
    <property type="entry name" value="Winged helix-like DNA-binding domain superfamily/Winged helix DNA-binding domain"/>
    <property type="match status" value="1"/>
</dbReference>